<evidence type="ECO:0000256" key="3">
    <source>
        <dbReference type="ARBA" id="ARBA00023163"/>
    </source>
</evidence>
<dbReference type="PANTHER" id="PTHR47506:SF1">
    <property type="entry name" value="HTH-TYPE TRANSCRIPTIONAL REGULATOR YJDC"/>
    <property type="match status" value="1"/>
</dbReference>
<keyword evidence="1" id="KW-0805">Transcription regulation</keyword>
<comment type="caution">
    <text evidence="6">The sequence shown here is derived from an EMBL/GenBank/DDBJ whole genome shotgun (WGS) entry which is preliminary data.</text>
</comment>
<evidence type="ECO:0000313" key="6">
    <source>
        <dbReference type="EMBL" id="TDQ83096.1"/>
    </source>
</evidence>
<accession>A0A4R6WUY2</accession>
<keyword evidence="7" id="KW-1185">Reference proteome</keyword>
<dbReference type="GO" id="GO:0003677">
    <property type="term" value="F:DNA binding"/>
    <property type="evidence" value="ECO:0007669"/>
    <property type="project" value="UniProtKB-UniRule"/>
</dbReference>
<dbReference type="SUPFAM" id="SSF48498">
    <property type="entry name" value="Tetracyclin repressor-like, C-terminal domain"/>
    <property type="match status" value="1"/>
</dbReference>
<sequence length="205" mass="22847">MSASETRAGIVAAADELFYRQGYAHTSFADIATAVDLSRGNFYYHFRSKDEILAAVIATRLKRTEMMLADWEKAAVDPLVRIRCFIDIVIRNRAEIKRFGCPVGSLTTELAKLGQQGGGEARRIFDLFRCWLARQFAALGLAASAADAAALHLLAWSQGVAVLANVFHDEAFIRREVREIEARLQSMLPPGRRTGRRARRNPGRP</sequence>
<organism evidence="6 7">
    <name type="scientific">Dongia mobilis</name>
    <dbReference type="NCBI Taxonomy" id="578943"/>
    <lineage>
        <taxon>Bacteria</taxon>
        <taxon>Pseudomonadati</taxon>
        <taxon>Pseudomonadota</taxon>
        <taxon>Alphaproteobacteria</taxon>
        <taxon>Rhodospirillales</taxon>
        <taxon>Dongiaceae</taxon>
        <taxon>Dongia</taxon>
    </lineage>
</organism>
<dbReference type="InterPro" id="IPR036271">
    <property type="entry name" value="Tet_transcr_reg_TetR-rel_C_sf"/>
</dbReference>
<dbReference type="OrthoDB" id="9812484at2"/>
<reference evidence="6 7" key="1">
    <citation type="submission" date="2019-03" db="EMBL/GenBank/DDBJ databases">
        <title>Genomic Encyclopedia of Type Strains, Phase III (KMG-III): the genomes of soil and plant-associated and newly described type strains.</title>
        <authorList>
            <person name="Whitman W."/>
        </authorList>
    </citation>
    <scope>NUCLEOTIDE SEQUENCE [LARGE SCALE GENOMIC DNA]</scope>
    <source>
        <strain evidence="6 7">CGMCC 1.7660</strain>
    </source>
</reference>
<dbReference type="Pfam" id="PF00440">
    <property type="entry name" value="TetR_N"/>
    <property type="match status" value="1"/>
</dbReference>
<dbReference type="EMBL" id="SNYW01000007">
    <property type="protein sequence ID" value="TDQ83096.1"/>
    <property type="molecule type" value="Genomic_DNA"/>
</dbReference>
<dbReference type="InterPro" id="IPR009057">
    <property type="entry name" value="Homeodomain-like_sf"/>
</dbReference>
<keyword evidence="3" id="KW-0804">Transcription</keyword>
<evidence type="ECO:0000256" key="2">
    <source>
        <dbReference type="ARBA" id="ARBA00023125"/>
    </source>
</evidence>
<dbReference type="PANTHER" id="PTHR47506">
    <property type="entry name" value="TRANSCRIPTIONAL REGULATORY PROTEIN"/>
    <property type="match status" value="1"/>
</dbReference>
<feature type="DNA-binding region" description="H-T-H motif" evidence="4">
    <location>
        <begin position="27"/>
        <end position="46"/>
    </location>
</feature>
<dbReference type="InterPro" id="IPR001647">
    <property type="entry name" value="HTH_TetR"/>
</dbReference>
<evidence type="ECO:0000256" key="4">
    <source>
        <dbReference type="PROSITE-ProRule" id="PRU00335"/>
    </source>
</evidence>
<proteinExistence type="predicted"/>
<dbReference type="Proteomes" id="UP000295783">
    <property type="component" value="Unassembled WGS sequence"/>
</dbReference>
<evidence type="ECO:0000313" key="7">
    <source>
        <dbReference type="Proteomes" id="UP000295783"/>
    </source>
</evidence>
<dbReference type="PRINTS" id="PR00455">
    <property type="entry name" value="HTHTETR"/>
</dbReference>
<evidence type="ECO:0000259" key="5">
    <source>
        <dbReference type="PROSITE" id="PS50977"/>
    </source>
</evidence>
<gene>
    <name evidence="6" type="ORF">A8950_1379</name>
</gene>
<evidence type="ECO:0000256" key="1">
    <source>
        <dbReference type="ARBA" id="ARBA00023015"/>
    </source>
</evidence>
<dbReference type="AlphaFoldDB" id="A0A4R6WUY2"/>
<name>A0A4R6WUY2_9PROT</name>
<dbReference type="Gene3D" id="1.10.357.10">
    <property type="entry name" value="Tetracycline Repressor, domain 2"/>
    <property type="match status" value="1"/>
</dbReference>
<feature type="domain" description="HTH tetR-type" evidence="5">
    <location>
        <begin position="4"/>
        <end position="64"/>
    </location>
</feature>
<keyword evidence="2 4" id="KW-0238">DNA-binding</keyword>
<dbReference type="SUPFAM" id="SSF46689">
    <property type="entry name" value="Homeodomain-like"/>
    <property type="match status" value="1"/>
</dbReference>
<dbReference type="PROSITE" id="PS50977">
    <property type="entry name" value="HTH_TETR_2"/>
    <property type="match status" value="1"/>
</dbReference>
<dbReference type="RefSeq" id="WP_133612882.1">
    <property type="nucleotide sequence ID" value="NZ_SNYW01000007.1"/>
</dbReference>
<protein>
    <submittedName>
        <fullName evidence="6">TetR family transcriptional regulator</fullName>
    </submittedName>
</protein>